<name>A0ABY1A905_9LACO</name>
<dbReference type="Gene3D" id="2.40.260.10">
    <property type="entry name" value="Sortase"/>
    <property type="match status" value="1"/>
</dbReference>
<keyword evidence="1" id="KW-0378">Hydrolase</keyword>
<dbReference type="EMBL" id="FOCC01000001">
    <property type="protein sequence ID" value="SEM32440.1"/>
    <property type="molecule type" value="Genomic_DNA"/>
</dbReference>
<accession>A0ABY1A905</accession>
<dbReference type="CDD" id="cd05827">
    <property type="entry name" value="Sortase_C"/>
    <property type="match status" value="1"/>
</dbReference>
<reference evidence="3 4" key="1">
    <citation type="submission" date="2016-10" db="EMBL/GenBank/DDBJ databases">
        <authorList>
            <person name="Varghese N."/>
            <person name="Submissions S."/>
        </authorList>
    </citation>
    <scope>NUCLEOTIDE SEQUENCE [LARGE SCALE GENOMIC DNA]</scope>
    <source>
        <strain evidence="3 4">WC1T17</strain>
    </source>
</reference>
<dbReference type="InterPro" id="IPR042002">
    <property type="entry name" value="Sortase_C"/>
</dbReference>
<evidence type="ECO:0000313" key="3">
    <source>
        <dbReference type="EMBL" id="SEM32440.1"/>
    </source>
</evidence>
<sequence length="371" mass="41854">MKKQGANSFIIQVALVVVFFIGLMIMLYPFYVEAVNNFIDEVRINQAKQFDQKKNRAQLAKLKKENEAAAQKAAKDPFKGTGKMTAKKLKKHLLGRVVIPKIKVNVPLFNLTTSDTLEYGAAVLQGSSFPEGGKGKRTIIAAHRGLPERKLFTDLNRIKKGDIFVINVFGKNLAYRVINIKVVKPKEINAIRPVAEMDLATLMTCTPYMINTHRMLVTGYRVPYTKKIAQEVNQAALMNRLIQAAVILGCVLAVVGFVSLVYRIIHQGLLKQKRIDIVFNVPKAGSYQLLGKNGRHKLYRQGELFVVQAKDHQVTFADIPGCIYTVKALDGSFKVRFGIKKLKQQKARPYLTRKQQKAQLFRKEAGQWLLK</sequence>
<comment type="caution">
    <text evidence="3">The sequence shown here is derived from an EMBL/GenBank/DDBJ whole genome shotgun (WGS) entry which is preliminary data.</text>
</comment>
<evidence type="ECO:0000313" key="4">
    <source>
        <dbReference type="Proteomes" id="UP000182089"/>
    </source>
</evidence>
<keyword evidence="2" id="KW-1133">Transmembrane helix</keyword>
<dbReference type="Proteomes" id="UP000182089">
    <property type="component" value="Unassembled WGS sequence"/>
</dbReference>
<keyword evidence="2" id="KW-0812">Transmembrane</keyword>
<keyword evidence="2" id="KW-0472">Membrane</keyword>
<dbReference type="InterPro" id="IPR005754">
    <property type="entry name" value="Sortase"/>
</dbReference>
<gene>
    <name evidence="3" type="ORF">SAMN05216431_10193</name>
</gene>
<protein>
    <submittedName>
        <fullName evidence="3">Sortase A</fullName>
    </submittedName>
</protein>
<feature type="transmembrane region" description="Helical" evidence="2">
    <location>
        <begin position="241"/>
        <end position="265"/>
    </location>
</feature>
<organism evidence="3 4">
    <name type="scientific">Ligilactobacillus ruminis</name>
    <dbReference type="NCBI Taxonomy" id="1623"/>
    <lineage>
        <taxon>Bacteria</taxon>
        <taxon>Bacillati</taxon>
        <taxon>Bacillota</taxon>
        <taxon>Bacilli</taxon>
        <taxon>Lactobacillales</taxon>
        <taxon>Lactobacillaceae</taxon>
        <taxon>Ligilactobacillus</taxon>
    </lineage>
</organism>
<proteinExistence type="predicted"/>
<dbReference type="InterPro" id="IPR023365">
    <property type="entry name" value="Sortase_dom-sf"/>
</dbReference>
<dbReference type="SUPFAM" id="SSF63817">
    <property type="entry name" value="Sortase"/>
    <property type="match status" value="1"/>
</dbReference>
<dbReference type="NCBIfam" id="NF033745">
    <property type="entry name" value="class_C_sortase"/>
    <property type="match status" value="1"/>
</dbReference>
<dbReference type="Pfam" id="PF04203">
    <property type="entry name" value="Sortase"/>
    <property type="match status" value="1"/>
</dbReference>
<evidence type="ECO:0000256" key="1">
    <source>
        <dbReference type="ARBA" id="ARBA00022801"/>
    </source>
</evidence>
<evidence type="ECO:0000256" key="2">
    <source>
        <dbReference type="SAM" id="Phobius"/>
    </source>
</evidence>
<feature type="transmembrane region" description="Helical" evidence="2">
    <location>
        <begin position="9"/>
        <end position="31"/>
    </location>
</feature>
<dbReference type="NCBIfam" id="TIGR01076">
    <property type="entry name" value="sortase_fam"/>
    <property type="match status" value="1"/>
</dbReference>